<protein>
    <recommendedName>
        <fullName evidence="4">Agmatine deiminase</fullName>
    </recommendedName>
</protein>
<evidence type="ECO:0008006" key="4">
    <source>
        <dbReference type="Google" id="ProtNLM"/>
    </source>
</evidence>
<keyword evidence="1" id="KW-0378">Hydrolase</keyword>
<dbReference type="GO" id="GO:0009446">
    <property type="term" value="P:putrescine biosynthetic process"/>
    <property type="evidence" value="ECO:0007669"/>
    <property type="project" value="InterPro"/>
</dbReference>
<comment type="caution">
    <text evidence="2">The sequence shown here is derived from an EMBL/GenBank/DDBJ whole genome shotgun (WGS) entry which is preliminary data.</text>
</comment>
<dbReference type="EMBL" id="MHIN01000013">
    <property type="protein sequence ID" value="OGY55523.1"/>
    <property type="molecule type" value="Genomic_DNA"/>
</dbReference>
<dbReference type="Pfam" id="PF04371">
    <property type="entry name" value="PAD_porph"/>
    <property type="match status" value="1"/>
</dbReference>
<sequence length="357" mass="40593">MSPAQLTPRELGYRMPAEWESQKAIWLSWPHNTEWWGSEVSRVEQGYGRWVEALSAGQEVNILVPNTKVKKRACDVLQEYDVLTSNLHFYSIKTGEIYIRDYGPTFVVNDAHGKNALVNWDFNAWGGKYENSLRDTIVPDKMNKYLKLPVFRPGIIMEGGAIDVNGRGTVLTTESVLLNANRNPQLGKNELEKYLCDYLGVSNVLWLNEGLFGDDTDGHIDDIARFVNPTTVLCAFEEDPSDVNFSRLHENYRRLVGFRDQTGKFLNIIRVPMAKVEAQEHLHTGFARKPASYLNFYIGNSAVVVPTFQHENDARALEIIEKYFRDRKVVGIDCVDMVKDGGTLHCASQQEPGLRNF</sequence>
<dbReference type="SUPFAM" id="SSF55909">
    <property type="entry name" value="Pentein"/>
    <property type="match status" value="1"/>
</dbReference>
<dbReference type="GO" id="GO:0047632">
    <property type="term" value="F:agmatine deiminase activity"/>
    <property type="evidence" value="ECO:0007669"/>
    <property type="project" value="TreeGrafter"/>
</dbReference>
<organism evidence="2 3">
    <name type="scientific">Candidatus Buchananbacteria bacterium RIFCSPLOWO2_01_FULL_40_23b</name>
    <dbReference type="NCBI Taxonomy" id="1797544"/>
    <lineage>
        <taxon>Bacteria</taxon>
        <taxon>Candidatus Buchananiibacteriota</taxon>
    </lineage>
</organism>
<evidence type="ECO:0000256" key="1">
    <source>
        <dbReference type="ARBA" id="ARBA00022801"/>
    </source>
</evidence>
<evidence type="ECO:0000313" key="3">
    <source>
        <dbReference type="Proteomes" id="UP000178122"/>
    </source>
</evidence>
<name>A0A1G1YT40_9BACT</name>
<evidence type="ECO:0000313" key="2">
    <source>
        <dbReference type="EMBL" id="OGY55523.1"/>
    </source>
</evidence>
<accession>A0A1G1YT40</accession>
<dbReference type="PANTHER" id="PTHR31377">
    <property type="entry name" value="AGMATINE DEIMINASE-RELATED"/>
    <property type="match status" value="1"/>
</dbReference>
<dbReference type="PANTHER" id="PTHR31377:SF0">
    <property type="entry name" value="AGMATINE DEIMINASE-RELATED"/>
    <property type="match status" value="1"/>
</dbReference>
<reference evidence="2 3" key="1">
    <citation type="journal article" date="2016" name="Nat. Commun.">
        <title>Thousands of microbial genomes shed light on interconnected biogeochemical processes in an aquifer system.</title>
        <authorList>
            <person name="Anantharaman K."/>
            <person name="Brown C.T."/>
            <person name="Hug L.A."/>
            <person name="Sharon I."/>
            <person name="Castelle C.J."/>
            <person name="Probst A.J."/>
            <person name="Thomas B.C."/>
            <person name="Singh A."/>
            <person name="Wilkins M.J."/>
            <person name="Karaoz U."/>
            <person name="Brodie E.L."/>
            <person name="Williams K.H."/>
            <person name="Hubbard S.S."/>
            <person name="Banfield J.F."/>
        </authorList>
    </citation>
    <scope>NUCLEOTIDE SEQUENCE [LARGE SCALE GENOMIC DNA]</scope>
</reference>
<proteinExistence type="predicted"/>
<dbReference type="InterPro" id="IPR007466">
    <property type="entry name" value="Peptidyl-Arg-deiminase_porph"/>
</dbReference>
<dbReference type="Proteomes" id="UP000178122">
    <property type="component" value="Unassembled WGS sequence"/>
</dbReference>
<gene>
    <name evidence="2" type="ORF">A2912_05880</name>
</gene>
<dbReference type="AlphaFoldDB" id="A0A1G1YT40"/>
<dbReference type="Gene3D" id="3.75.10.10">
    <property type="entry name" value="L-arginine/glycine Amidinotransferase, Chain A"/>
    <property type="match status" value="1"/>
</dbReference>
<dbReference type="GO" id="GO:0004668">
    <property type="term" value="F:protein-arginine deiminase activity"/>
    <property type="evidence" value="ECO:0007669"/>
    <property type="project" value="InterPro"/>
</dbReference>